<gene>
    <name evidence="1" type="ORF">QO018_002993</name>
</gene>
<reference evidence="1 2" key="1">
    <citation type="submission" date="2023-07" db="EMBL/GenBank/DDBJ databases">
        <title>Genomic Encyclopedia of Type Strains, Phase IV (KMG-IV): sequencing the most valuable type-strain genomes for metagenomic binning, comparative biology and taxonomic classification.</title>
        <authorList>
            <person name="Goeker M."/>
        </authorList>
    </citation>
    <scope>NUCLEOTIDE SEQUENCE [LARGE SCALE GENOMIC DNA]</scope>
    <source>
        <strain evidence="1 2">DSM 19922</strain>
    </source>
</reference>
<comment type="caution">
    <text evidence="1">The sequence shown here is derived from an EMBL/GenBank/DDBJ whole genome shotgun (WGS) entry which is preliminary data.</text>
</comment>
<dbReference type="Proteomes" id="UP001244552">
    <property type="component" value="Unassembled WGS sequence"/>
</dbReference>
<dbReference type="RefSeq" id="WP_209983032.1">
    <property type="nucleotide sequence ID" value="NZ_JAGINO010000010.1"/>
</dbReference>
<organism evidence="1 2">
    <name type="scientific">Azospirillum picis</name>
    <dbReference type="NCBI Taxonomy" id="488438"/>
    <lineage>
        <taxon>Bacteria</taxon>
        <taxon>Pseudomonadati</taxon>
        <taxon>Pseudomonadota</taxon>
        <taxon>Alphaproteobacteria</taxon>
        <taxon>Rhodospirillales</taxon>
        <taxon>Azospirillaceae</taxon>
        <taxon>Azospirillum</taxon>
    </lineage>
</organism>
<evidence type="ECO:0000313" key="1">
    <source>
        <dbReference type="EMBL" id="MDQ0534122.1"/>
    </source>
</evidence>
<protein>
    <submittedName>
        <fullName evidence="1">Uncharacterized protein</fullName>
    </submittedName>
</protein>
<proteinExistence type="predicted"/>
<evidence type="ECO:0000313" key="2">
    <source>
        <dbReference type="Proteomes" id="UP001244552"/>
    </source>
</evidence>
<accession>A0ABU0ML28</accession>
<dbReference type="EMBL" id="JAUSVU010000010">
    <property type="protein sequence ID" value="MDQ0534122.1"/>
    <property type="molecule type" value="Genomic_DNA"/>
</dbReference>
<name>A0ABU0ML28_9PROT</name>
<sequence>MTASYFVKRAEWGLHVRLQGALAREQRDGIVRRIEDHCAEFAVGNEPWSSLIEFDHFEADDFRPEMVVALMRLARRCGHQRSAVVMTDWHWASAMADAMITAGTDDQVRIFVQAVRRADGGHGREDLSGLDGAMAWVLHGGAVPMVSKAA</sequence>
<keyword evidence="2" id="KW-1185">Reference proteome</keyword>